<evidence type="ECO:0000256" key="1">
    <source>
        <dbReference type="SAM" id="SignalP"/>
    </source>
</evidence>
<organism evidence="3 4">
    <name type="scientific">Pedobacter ureilyticus</name>
    <dbReference type="NCBI Taxonomy" id="1393051"/>
    <lineage>
        <taxon>Bacteria</taxon>
        <taxon>Pseudomonadati</taxon>
        <taxon>Bacteroidota</taxon>
        <taxon>Sphingobacteriia</taxon>
        <taxon>Sphingobacteriales</taxon>
        <taxon>Sphingobacteriaceae</taxon>
        <taxon>Pedobacter</taxon>
    </lineage>
</organism>
<evidence type="ECO:0000259" key="2">
    <source>
        <dbReference type="Pfam" id="PF18942"/>
    </source>
</evidence>
<dbReference type="Pfam" id="PF18942">
    <property type="entry name" value="DUF5689"/>
    <property type="match status" value="1"/>
</dbReference>
<reference evidence="3 4" key="1">
    <citation type="submission" date="2024-12" db="EMBL/GenBank/DDBJ databases">
        <authorList>
            <person name="Hu S."/>
        </authorList>
    </citation>
    <scope>NUCLEOTIDE SEQUENCE [LARGE SCALE GENOMIC DNA]</scope>
    <source>
        <strain evidence="3 4">THG-T11</strain>
    </source>
</reference>
<accession>A0ABW9J2A1</accession>
<dbReference type="EMBL" id="SSHJ02000001">
    <property type="protein sequence ID" value="MFN0254209.1"/>
    <property type="molecule type" value="Genomic_DNA"/>
</dbReference>
<evidence type="ECO:0000313" key="3">
    <source>
        <dbReference type="EMBL" id="MFN0254209.1"/>
    </source>
</evidence>
<evidence type="ECO:0000313" key="4">
    <source>
        <dbReference type="Proteomes" id="UP001517247"/>
    </source>
</evidence>
<dbReference type="InterPro" id="IPR043744">
    <property type="entry name" value="DUF5689"/>
</dbReference>
<feature type="chain" id="PRO_5046993010" evidence="1">
    <location>
        <begin position="21"/>
        <end position="531"/>
    </location>
</feature>
<name>A0ABW9J2A1_9SPHI</name>
<dbReference type="Proteomes" id="UP001517247">
    <property type="component" value="Unassembled WGS sequence"/>
</dbReference>
<dbReference type="PROSITE" id="PS51257">
    <property type="entry name" value="PROKAR_LIPOPROTEIN"/>
    <property type="match status" value="1"/>
</dbReference>
<feature type="signal peptide" evidence="1">
    <location>
        <begin position="1"/>
        <end position="20"/>
    </location>
</feature>
<keyword evidence="1" id="KW-0732">Signal</keyword>
<sequence>MKKIISKYILLLVTSASILAACKRDSDYIKSNASPFISNFDLRKLYKGTDVALNTDLMRGANSLRGQVISDHSGNNLPAGLLIIQNTRRVGNGIDSLRGMAINIGADAAKYVPGDSVHINIEGGVIKRVDGILQISGVDASKVTKVASNVELKANRGFANQIVANPSAFECTLITIVKGTFNPTLSPTDVLSGSKSLNDGTSDIVMYTQANASFANVIPPYSGNYTGIVFNIVKDGVSKAEHRVRKASDIVTLSSEIETTAAVISGFMADPNGGDPRYEYVQLLATQDINFAVTPFSVIVSNNAGGASPGGFPTNGWVAGGTVNVAQFRTYKFALTSGTVKKGEFFYVGGDQKFINGANSTSMSALKWIRSFNYTTTNGDDGIGFKTTVGSTTAGLMANSGNSFGIALFNTRNVTKDTNPIDVVFTWSGGSLYSAGPPPAGFRVANNDFYDRVDPITLREQPYYRSGTNTQHLGAYPTADIGYFNKLGGVYSATLGKWVQARSRVLVQLTKQSAISEIETANGGTDVTTIR</sequence>
<keyword evidence="4" id="KW-1185">Reference proteome</keyword>
<feature type="domain" description="DUF5689" evidence="2">
    <location>
        <begin position="41"/>
        <end position="229"/>
    </location>
</feature>
<protein>
    <submittedName>
        <fullName evidence="3">DUF5689 domain-containing protein</fullName>
    </submittedName>
</protein>
<comment type="caution">
    <text evidence="3">The sequence shown here is derived from an EMBL/GenBank/DDBJ whole genome shotgun (WGS) entry which is preliminary data.</text>
</comment>
<dbReference type="RefSeq" id="WP_170311262.1">
    <property type="nucleotide sequence ID" value="NZ_SSHJ02000001.1"/>
</dbReference>
<gene>
    <name evidence="3" type="ORF">E6A44_001390</name>
</gene>
<proteinExistence type="predicted"/>